<evidence type="ECO:0000256" key="2">
    <source>
        <dbReference type="ARBA" id="ARBA00022603"/>
    </source>
</evidence>
<accession>A0A848EME3</accession>
<evidence type="ECO:0000256" key="6">
    <source>
        <dbReference type="PROSITE-ProRule" id="PRU01016"/>
    </source>
</evidence>
<dbReference type="SUPFAM" id="SSF53335">
    <property type="entry name" value="S-adenosyl-L-methionine-dependent methyltransferases"/>
    <property type="match status" value="1"/>
</dbReference>
<dbReference type="PRINTS" id="PR00105">
    <property type="entry name" value="C5METTRFRASE"/>
</dbReference>
<reference evidence="7 8" key="1">
    <citation type="submission" date="2020-04" db="EMBL/GenBank/DDBJ databases">
        <authorList>
            <person name="Hitch T.C.A."/>
            <person name="Wylensek D."/>
            <person name="Clavel T."/>
        </authorList>
    </citation>
    <scope>NUCLEOTIDE SEQUENCE [LARGE SCALE GENOMIC DNA]</scope>
    <source>
        <strain evidence="7 8">WCA-386-APC-2A</strain>
    </source>
</reference>
<feature type="active site" evidence="6">
    <location>
        <position position="74"/>
    </location>
</feature>
<dbReference type="AlphaFoldDB" id="A0A848EME3"/>
<evidence type="ECO:0000313" key="8">
    <source>
        <dbReference type="Proteomes" id="UP000536773"/>
    </source>
</evidence>
<dbReference type="InterPro" id="IPR050750">
    <property type="entry name" value="C5-MTase"/>
</dbReference>
<dbReference type="RefSeq" id="WP_169013046.1">
    <property type="nucleotide sequence ID" value="NZ_JABBJH010000001.1"/>
</dbReference>
<dbReference type="PANTHER" id="PTHR46098">
    <property type="entry name" value="TRNA (CYTOSINE(38)-C(5))-METHYLTRANSFERASE"/>
    <property type="match status" value="1"/>
</dbReference>
<keyword evidence="2 6" id="KW-0489">Methyltransferase</keyword>
<name>A0A848EME3_MEGEL</name>
<evidence type="ECO:0000256" key="4">
    <source>
        <dbReference type="ARBA" id="ARBA00022691"/>
    </source>
</evidence>
<keyword evidence="3 6" id="KW-0808">Transferase</keyword>
<dbReference type="InterPro" id="IPR001525">
    <property type="entry name" value="C5_MeTfrase"/>
</dbReference>
<dbReference type="GO" id="GO:0009307">
    <property type="term" value="P:DNA restriction-modification system"/>
    <property type="evidence" value="ECO:0007669"/>
    <property type="project" value="UniProtKB-KW"/>
</dbReference>
<dbReference type="InterPro" id="IPR018117">
    <property type="entry name" value="C5_DNA_meth_AS"/>
</dbReference>
<dbReference type="EMBL" id="JABBJH010000001">
    <property type="protein sequence ID" value="NMK38101.1"/>
    <property type="molecule type" value="Genomic_DNA"/>
</dbReference>
<dbReference type="Pfam" id="PF00145">
    <property type="entry name" value="DNA_methylase"/>
    <property type="match status" value="3"/>
</dbReference>
<sequence>MEPIKLGSLFSGSGGFELGAILAGIEPVWNSEIEPFPIRVTTKRLPSVKHYGDINTLDGHALEPVDIITFGSPCTDMSIAGKREGLEGKQSVLFHQAVRIVKEMREATNGKYPRYIVWENVPGAFSSNKGEDFRTVLEEVCRIGDPAISVAGYAKWQPAGCILGDGFSVAWRVLDAQYWGVPQRRKRIYLVADLDGQSAGAVLFESEGLSGYSAAGFRAWQGAAGCLAPGPGTAGTICLNDQGGIRMDVTEERANTLRAEAHHPPVIVNLPGPVFENHGADARYTGPLAVNPSLTARYGTGGNNQPLVIQGGDDGTRRTYDVRQTSDGTRNMRNHVYESNTCRCVDRSGNIPGSNQGGIAVVELTYSASKNSHFTRAAKEMAGSLVATDYKDPPLINSKARVRRLMPAECARLQGFPDWWCSHLETEKPSEEDIRFWSGVFEAHRKALGKTTKPKTRNQIIKWLKEPYRDSAEYKMWGNGVALPCVYFVLAGIACSFEKKMQE</sequence>
<dbReference type="PROSITE" id="PS51679">
    <property type="entry name" value="SAM_MT_C5"/>
    <property type="match status" value="1"/>
</dbReference>
<keyword evidence="5" id="KW-0680">Restriction system</keyword>
<dbReference type="Proteomes" id="UP000536773">
    <property type="component" value="Unassembled WGS sequence"/>
</dbReference>
<proteinExistence type="inferred from homology"/>
<evidence type="ECO:0000256" key="3">
    <source>
        <dbReference type="ARBA" id="ARBA00022679"/>
    </source>
</evidence>
<comment type="similarity">
    <text evidence="6">Belongs to the class I-like SAM-binding methyltransferase superfamily. C5-methyltransferase family.</text>
</comment>
<evidence type="ECO:0000313" key="7">
    <source>
        <dbReference type="EMBL" id="NMK38101.1"/>
    </source>
</evidence>
<dbReference type="GO" id="GO:0032259">
    <property type="term" value="P:methylation"/>
    <property type="evidence" value="ECO:0007669"/>
    <property type="project" value="UniProtKB-KW"/>
</dbReference>
<evidence type="ECO:0000256" key="5">
    <source>
        <dbReference type="ARBA" id="ARBA00022747"/>
    </source>
</evidence>
<dbReference type="InterPro" id="IPR029063">
    <property type="entry name" value="SAM-dependent_MTases_sf"/>
</dbReference>
<evidence type="ECO:0000256" key="1">
    <source>
        <dbReference type="ARBA" id="ARBA00011975"/>
    </source>
</evidence>
<dbReference type="PROSITE" id="PS00094">
    <property type="entry name" value="C5_MTASE_1"/>
    <property type="match status" value="1"/>
</dbReference>
<dbReference type="GO" id="GO:0003886">
    <property type="term" value="F:DNA (cytosine-5-)-methyltransferase activity"/>
    <property type="evidence" value="ECO:0007669"/>
    <property type="project" value="UniProtKB-EC"/>
</dbReference>
<dbReference type="Gene3D" id="3.90.120.10">
    <property type="entry name" value="DNA Methylase, subunit A, domain 2"/>
    <property type="match status" value="1"/>
</dbReference>
<comment type="caution">
    <text evidence="7">The sequence shown here is derived from an EMBL/GenBank/DDBJ whole genome shotgun (WGS) entry which is preliminary data.</text>
</comment>
<dbReference type="Gene3D" id="3.40.50.150">
    <property type="entry name" value="Vaccinia Virus protein VP39"/>
    <property type="match status" value="1"/>
</dbReference>
<protein>
    <recommendedName>
        <fullName evidence="1">DNA (cytosine-5-)-methyltransferase</fullName>
        <ecNumber evidence="1">2.1.1.37</ecNumber>
    </recommendedName>
</protein>
<dbReference type="EC" id="2.1.1.37" evidence="1"/>
<organism evidence="7 8">
    <name type="scientific">Megasphaera elsdenii</name>
    <dbReference type="NCBI Taxonomy" id="907"/>
    <lineage>
        <taxon>Bacteria</taxon>
        <taxon>Bacillati</taxon>
        <taxon>Bacillota</taxon>
        <taxon>Negativicutes</taxon>
        <taxon>Veillonellales</taxon>
        <taxon>Veillonellaceae</taxon>
        <taxon>Megasphaera</taxon>
    </lineage>
</organism>
<keyword evidence="4 6" id="KW-0949">S-adenosyl-L-methionine</keyword>
<gene>
    <name evidence="7" type="ORF">HG933_01620</name>
</gene>
<dbReference type="PANTHER" id="PTHR46098:SF1">
    <property type="entry name" value="TRNA (CYTOSINE(38)-C(5))-METHYLTRANSFERASE"/>
    <property type="match status" value="1"/>
</dbReference>